<name>A0A381YNZ9_9ZZZZ</name>
<dbReference type="SUPFAM" id="SSF51126">
    <property type="entry name" value="Pectin lyase-like"/>
    <property type="match status" value="1"/>
</dbReference>
<evidence type="ECO:0000256" key="4">
    <source>
        <dbReference type="ARBA" id="ARBA00023157"/>
    </source>
</evidence>
<accession>A0A381YNZ9</accession>
<dbReference type="SUPFAM" id="SSF49899">
    <property type="entry name" value="Concanavalin A-like lectins/glucanases"/>
    <property type="match status" value="1"/>
</dbReference>
<dbReference type="SMART" id="SM00560">
    <property type="entry name" value="LamGL"/>
    <property type="match status" value="1"/>
</dbReference>
<evidence type="ECO:0000256" key="2">
    <source>
        <dbReference type="ARBA" id="ARBA00022525"/>
    </source>
</evidence>
<dbReference type="AlphaFoldDB" id="A0A381YNZ9"/>
<proteinExistence type="predicted"/>
<reference evidence="6" key="1">
    <citation type="submission" date="2018-05" db="EMBL/GenBank/DDBJ databases">
        <authorList>
            <person name="Lanie J.A."/>
            <person name="Ng W.-L."/>
            <person name="Kazmierczak K.M."/>
            <person name="Andrzejewski T.M."/>
            <person name="Davidsen T.M."/>
            <person name="Wayne K.J."/>
            <person name="Tettelin H."/>
            <person name="Glass J.I."/>
            <person name="Rusch D."/>
            <person name="Podicherti R."/>
            <person name="Tsui H.-C.T."/>
            <person name="Winkler M.E."/>
        </authorList>
    </citation>
    <scope>NUCLEOTIDE SEQUENCE</scope>
</reference>
<dbReference type="InterPro" id="IPR011050">
    <property type="entry name" value="Pectin_lyase_fold/virulence"/>
</dbReference>
<dbReference type="PANTHER" id="PTHR40088">
    <property type="entry name" value="PECTATE LYASE (EUROFUNG)"/>
    <property type="match status" value="1"/>
</dbReference>
<keyword evidence="2" id="KW-0964">Secreted</keyword>
<feature type="domain" description="LamG-like jellyroll fold" evidence="5">
    <location>
        <begin position="75"/>
        <end position="213"/>
    </location>
</feature>
<dbReference type="PANTHER" id="PTHR40088:SF2">
    <property type="entry name" value="SECRETED SUGAR HYDROLASE"/>
    <property type="match status" value="1"/>
</dbReference>
<comment type="subcellular location">
    <subcellularLocation>
        <location evidence="1">Secreted</location>
    </subcellularLocation>
</comment>
<dbReference type="Gene3D" id="2.60.120.200">
    <property type="match status" value="1"/>
</dbReference>
<evidence type="ECO:0000256" key="1">
    <source>
        <dbReference type="ARBA" id="ARBA00004613"/>
    </source>
</evidence>
<dbReference type="Gene3D" id="2.60.40.4070">
    <property type="match status" value="1"/>
</dbReference>
<dbReference type="Pfam" id="PF13385">
    <property type="entry name" value="Laminin_G_3"/>
    <property type="match status" value="1"/>
</dbReference>
<evidence type="ECO:0000259" key="5">
    <source>
        <dbReference type="SMART" id="SM00560"/>
    </source>
</evidence>
<evidence type="ECO:0000313" key="6">
    <source>
        <dbReference type="EMBL" id="SVA78351.1"/>
    </source>
</evidence>
<evidence type="ECO:0000256" key="3">
    <source>
        <dbReference type="ARBA" id="ARBA00022729"/>
    </source>
</evidence>
<dbReference type="InterPro" id="IPR052052">
    <property type="entry name" value="Polysaccharide_Lyase_9"/>
</dbReference>
<dbReference type="InterPro" id="IPR012334">
    <property type="entry name" value="Pectin_lyas_fold"/>
</dbReference>
<organism evidence="6">
    <name type="scientific">marine metagenome</name>
    <dbReference type="NCBI Taxonomy" id="408172"/>
    <lineage>
        <taxon>unclassified sequences</taxon>
        <taxon>metagenomes</taxon>
        <taxon>ecological metagenomes</taxon>
    </lineage>
</organism>
<protein>
    <recommendedName>
        <fullName evidence="5">LamG-like jellyroll fold domain-containing protein</fullName>
    </recommendedName>
</protein>
<sequence>MNKYLLFLFLPIVLSADDLIVDQNSLSQYQEDNYLLFDVFDVHNEHLWRSYVWPHGYYKNTDVIDLSDNAPVLGSQFTQEVWVYVDSTTYPLNRAIMSSDSTFQWWWAAGSPTITVHSPSGSANIDEIRYGFGTGDNSLRAIVEVDLPVKVWHHIATTFDGINYKLFINGEEINNYTDAAGFTPYATPTRYIGSTFLGKIDEVRMWNVARTQEEIQVAMNDTLSGDETGLVAYYPMDLNNNWELVDHSSNNNHVPISNTEVASTYSSDNCPAPDGSYDCPYPTIRGALDIAQAGDRVYIREGRYTELLNKWQLNHGDGSEGSKITIEGYPNEDVILDGTASINADWEPYTHNGHAIYKAVLDMNSISHSIKTQIDSIYGVFVDDRYMIPAMQTNFKNPTDPTTGNPNNPEPGTVWSLKLKSPILYPDSADYVPGDLANLDTLEEWSFDPDDNTLYLYASNDFIPTSANVRVRVRNRFLGLTHSDNIEFRNIHFFSGSIYLYNPSYVAIENCKFSFSSEMGLEGNVTVFGNYTTVRNCIFEYINDGHVWYQERTMYPTMENLLFRYNDWFTTSAYYATTTKNNNNDGFGATQWRYITIENSYTCGIYPAMNSLTEYCRFENLYEAIDGSGIQRNPISVPGSTTRYTWIINVPHLNGMRFDGSCAGNNGDVHHVVSVGNSRGFRLKGDYHDAYHLTAYDNKKQDISLPFNKYCGLDMAGENEHGNLNSNIHNSIAQNRLECSSPDCWSPGGDPNGYGVTGYQYPNDPVHLDSVGIWYGLALNEIYSNHIYNAGNAYPHFELMDPWIQNRARSDESLVEQFGTVPWESQIQNYDFRPRKGSNLIDGGVIIPGINDGQDMDFNHPPLYSGENRAFVGYAPDVGAYEYGDSVYWIPGYRYPHPSTPIPSDGAVDVPIDYSLAWNYPYKQNYSGTMAVVTVIGPDVNRTETFQYPNNVLFETFQPGGTYNWSVSVDGMSGGDWTFQVDNKIYPLNDRSIDTTTVDSVLLPYQIKNLEVSNHNLAFLRFDIPSSINDSCVIKLNLVPETVVTLNGGIVIYKYNFIGWGERSNDNNLGIIDHSLLIPLDTLFSLETGSAVSVDLSDVINSNGEHSFSLGVLDDTDSVSFYSKEKMFTDGEYNVFLNGYAPQMAVWPSLSFDQVILSNEEDKILPFRFALYQNYPNPFNPITTIDYEMARDELVSIFVYDLMGRRIKTLVNKVVAPGRYSVSWNGTNEAGKLLSTGMYFYQMRAEDFESVKKLMLLK</sequence>
<dbReference type="NCBIfam" id="TIGR04183">
    <property type="entry name" value="Por_Secre_tail"/>
    <property type="match status" value="1"/>
</dbReference>
<dbReference type="GO" id="GO:0016837">
    <property type="term" value="F:carbon-oxygen lyase activity, acting on polysaccharides"/>
    <property type="evidence" value="ECO:0007669"/>
    <property type="project" value="TreeGrafter"/>
</dbReference>
<dbReference type="EMBL" id="UINC01018617">
    <property type="protein sequence ID" value="SVA78351.1"/>
    <property type="molecule type" value="Genomic_DNA"/>
</dbReference>
<dbReference type="InterPro" id="IPR006558">
    <property type="entry name" value="LamG-like"/>
</dbReference>
<dbReference type="Gene3D" id="2.160.20.10">
    <property type="entry name" value="Single-stranded right-handed beta-helix, Pectin lyase-like"/>
    <property type="match status" value="2"/>
</dbReference>
<gene>
    <name evidence="6" type="ORF">METZ01_LOCUS131205</name>
</gene>
<dbReference type="InterPro" id="IPR026444">
    <property type="entry name" value="Secre_tail"/>
</dbReference>
<dbReference type="InterPro" id="IPR013320">
    <property type="entry name" value="ConA-like_dom_sf"/>
</dbReference>
<dbReference type="GO" id="GO:0005576">
    <property type="term" value="C:extracellular region"/>
    <property type="evidence" value="ECO:0007669"/>
    <property type="project" value="UniProtKB-SubCell"/>
</dbReference>
<keyword evidence="4" id="KW-1015">Disulfide bond</keyword>
<keyword evidence="3" id="KW-0732">Signal</keyword>